<dbReference type="GO" id="GO:0009214">
    <property type="term" value="P:cyclic nucleotide catabolic process"/>
    <property type="evidence" value="ECO:0007669"/>
    <property type="project" value="InterPro"/>
</dbReference>
<accession>A0A813FKL6</accession>
<dbReference type="EMBL" id="CAJNNV010025234">
    <property type="protein sequence ID" value="CAE8613308.1"/>
    <property type="molecule type" value="Genomic_DNA"/>
</dbReference>
<dbReference type="PROSITE" id="PS51061">
    <property type="entry name" value="R3H"/>
    <property type="match status" value="1"/>
</dbReference>
<evidence type="ECO:0000259" key="1">
    <source>
        <dbReference type="PROSITE" id="PS51061"/>
    </source>
</evidence>
<reference evidence="2" key="1">
    <citation type="submission" date="2021-02" db="EMBL/GenBank/DDBJ databases">
        <authorList>
            <person name="Dougan E. K."/>
            <person name="Rhodes N."/>
            <person name="Thang M."/>
            <person name="Chan C."/>
        </authorList>
    </citation>
    <scope>NUCLEOTIDE SEQUENCE</scope>
</reference>
<dbReference type="SUPFAM" id="SSF52540">
    <property type="entry name" value="P-loop containing nucleoside triphosphate hydrolases"/>
    <property type="match status" value="1"/>
</dbReference>
<comment type="caution">
    <text evidence="2">The sequence shown here is derived from an EMBL/GenBank/DDBJ whole genome shotgun (WGS) entry which is preliminary data.</text>
</comment>
<dbReference type="Gene3D" id="3.30.1370.50">
    <property type="entry name" value="R3H-like domain"/>
    <property type="match status" value="1"/>
</dbReference>
<protein>
    <recommendedName>
        <fullName evidence="1">R3H domain-containing protein</fullName>
    </recommendedName>
</protein>
<keyword evidence="3" id="KW-1185">Reference proteome</keyword>
<dbReference type="OrthoDB" id="3231855at2759"/>
<organism evidence="2 3">
    <name type="scientific">Polarella glacialis</name>
    <name type="common">Dinoflagellate</name>
    <dbReference type="NCBI Taxonomy" id="89957"/>
    <lineage>
        <taxon>Eukaryota</taxon>
        <taxon>Sar</taxon>
        <taxon>Alveolata</taxon>
        <taxon>Dinophyceae</taxon>
        <taxon>Suessiales</taxon>
        <taxon>Suessiaceae</taxon>
        <taxon>Polarella</taxon>
    </lineage>
</organism>
<dbReference type="GO" id="GO:0004113">
    <property type="term" value="F:2',3'-cyclic-nucleotide 3'-phosphodiesterase activity"/>
    <property type="evidence" value="ECO:0007669"/>
    <property type="project" value="InterPro"/>
</dbReference>
<name>A0A813FKL6_POLGL</name>
<dbReference type="GO" id="GO:0003676">
    <property type="term" value="F:nucleic acid binding"/>
    <property type="evidence" value="ECO:0007669"/>
    <property type="project" value="UniProtKB-UniRule"/>
</dbReference>
<sequence length="554" mass="60790">MTLAWKPASVSGLAVGSTIKLSVQGVGHDDGVQAISVQTAELVPHSGHVTISHRADVAAVESSNLQFQPLDDPLTLECVLGVAVVLGGVDRSQLSEDILRRLRLLTEESQPGASERFEGLTDSQRYALHLAADELGLEHRSEGRKDSDRRKLVLTASKRWKKPTEGLSAADVEKVIIKDPRKFAALFGSVPGLRLHGRAGPRSITWEPGIEVPAKLAQLTAGRAERVAVILRGFPGSGKSSLAAQLRQQGQACLVSADDSFMGMGNIQEAHAECRRKFLEAVASGLPVVVDNTNIRKADYAFYSSKAESEGYSVVVIEFVCNSTAELERLRQRSRHSVPGDKVGAMWARWELDTAALRVEPYLPQEVLPWLREQGMLGRPPKTHLVMPSGPFFSVPARARAEFFERFQSEWGRHHISELCRPQAFKLFFDVDGLCLEQLLAALPALRQLAGGRLVVTGTSEPPAPGYHVFVPSRVVDSSEASRLRRQWIEAVPALDRHIDGQPYVNPQLRLFGSRKISKEGADIGRVHSVVGCFDAAWQEGASDWQWDDVSIHI</sequence>
<dbReference type="Pfam" id="PF13671">
    <property type="entry name" value="AAA_33"/>
    <property type="match status" value="1"/>
</dbReference>
<gene>
    <name evidence="2" type="ORF">PGLA1383_LOCUS31081</name>
</gene>
<dbReference type="Gene3D" id="3.40.50.300">
    <property type="entry name" value="P-loop containing nucleotide triphosphate hydrolases"/>
    <property type="match status" value="1"/>
</dbReference>
<dbReference type="PANTHER" id="PTHR10156:SF0">
    <property type="entry name" value="2',3'-CYCLIC-NUCLEOTIDE 3'-PHOSPHODIESTERASE"/>
    <property type="match status" value="1"/>
</dbReference>
<proteinExistence type="predicted"/>
<dbReference type="GO" id="GO:0016020">
    <property type="term" value="C:membrane"/>
    <property type="evidence" value="ECO:0007669"/>
    <property type="project" value="InterPro"/>
</dbReference>
<dbReference type="Proteomes" id="UP000654075">
    <property type="component" value="Unassembled WGS sequence"/>
</dbReference>
<dbReference type="InterPro" id="IPR001374">
    <property type="entry name" value="R3H_dom"/>
</dbReference>
<dbReference type="AlphaFoldDB" id="A0A813FKL6"/>
<dbReference type="GO" id="GO:0005737">
    <property type="term" value="C:cytoplasm"/>
    <property type="evidence" value="ECO:0007669"/>
    <property type="project" value="TreeGrafter"/>
</dbReference>
<dbReference type="PANTHER" id="PTHR10156">
    <property type="entry name" value="2',3'-CYCLIC-NUCLEOTIDE 3'-PHOSPHODIESTERASE"/>
    <property type="match status" value="1"/>
</dbReference>
<feature type="domain" description="R3H" evidence="1">
    <location>
        <begin position="92"/>
        <end position="158"/>
    </location>
</feature>
<dbReference type="InterPro" id="IPR008431">
    <property type="entry name" value="CNPase"/>
</dbReference>
<dbReference type="InterPro" id="IPR036867">
    <property type="entry name" value="R3H_dom_sf"/>
</dbReference>
<evidence type="ECO:0000313" key="3">
    <source>
        <dbReference type="Proteomes" id="UP000654075"/>
    </source>
</evidence>
<evidence type="ECO:0000313" key="2">
    <source>
        <dbReference type="EMBL" id="CAE8613308.1"/>
    </source>
</evidence>
<dbReference type="InterPro" id="IPR027417">
    <property type="entry name" value="P-loop_NTPase"/>
</dbReference>